<reference evidence="1 2" key="1">
    <citation type="submission" date="2023-03" db="EMBL/GenBank/DDBJ databases">
        <title>Draft genome sequence of type strain Streptomyces ferralitis JCM 14344.</title>
        <authorList>
            <person name="Klaysubun C."/>
            <person name="Duangmal K."/>
        </authorList>
    </citation>
    <scope>NUCLEOTIDE SEQUENCE [LARGE SCALE GENOMIC DNA]</scope>
    <source>
        <strain evidence="1 2">JCM 14344</strain>
    </source>
</reference>
<dbReference type="RefSeq" id="WP_275815884.1">
    <property type="nucleotide sequence ID" value="NZ_BAAANM010000022.1"/>
</dbReference>
<gene>
    <name evidence="1" type="ORF">P2L57_18595</name>
</gene>
<protein>
    <submittedName>
        <fullName evidence="1">Uncharacterized protein</fullName>
    </submittedName>
</protein>
<dbReference type="Proteomes" id="UP001220022">
    <property type="component" value="Unassembled WGS sequence"/>
</dbReference>
<evidence type="ECO:0000313" key="1">
    <source>
        <dbReference type="EMBL" id="MDF2257651.1"/>
    </source>
</evidence>
<dbReference type="EMBL" id="JARHTQ010000011">
    <property type="protein sequence ID" value="MDF2257651.1"/>
    <property type="molecule type" value="Genomic_DNA"/>
</dbReference>
<organism evidence="1 2">
    <name type="scientific">Streptantibioticus ferralitis</name>
    <dbReference type="NCBI Taxonomy" id="236510"/>
    <lineage>
        <taxon>Bacteria</taxon>
        <taxon>Bacillati</taxon>
        <taxon>Actinomycetota</taxon>
        <taxon>Actinomycetes</taxon>
        <taxon>Kitasatosporales</taxon>
        <taxon>Streptomycetaceae</taxon>
        <taxon>Streptantibioticus</taxon>
    </lineage>
</organism>
<name>A0ABT5Z1E4_9ACTN</name>
<sequence>MTGADNRVAADVRALIADLLPLLAPHAMLDADTGLLVLPVGTAHADISLDSITATCAATPAHTWPTRVQLWLAEKAAEVTAALAEREGYGPVEQLLRAQVTPRLPDGERERLMCTPYGDLLDIVIVLDHPNGGWLTRERAEQLAVTDPGTRALANTLPAELSACTVTDRQLTTGGPVRVIGRPGSPYVTSALLDIERFLPGPCPSGLLIALPRYSEILLHPVHPASFRSAARALADLARRTYADANDPCSDRLLWWAQGSLYALDFSRLTRRPRVPRPLRALIH</sequence>
<accession>A0ABT5Z1E4</accession>
<comment type="caution">
    <text evidence="1">The sequence shown here is derived from an EMBL/GenBank/DDBJ whole genome shotgun (WGS) entry which is preliminary data.</text>
</comment>
<proteinExistence type="predicted"/>
<keyword evidence="2" id="KW-1185">Reference proteome</keyword>
<evidence type="ECO:0000313" key="2">
    <source>
        <dbReference type="Proteomes" id="UP001220022"/>
    </source>
</evidence>